<evidence type="ECO:0000313" key="2">
    <source>
        <dbReference type="EMBL" id="MDT0456166.1"/>
    </source>
</evidence>
<dbReference type="Pfam" id="PF19054">
    <property type="entry name" value="DUF5753"/>
    <property type="match status" value="1"/>
</dbReference>
<dbReference type="EMBL" id="JAVRFE010000011">
    <property type="protein sequence ID" value="MDT0456166.1"/>
    <property type="molecule type" value="Genomic_DNA"/>
</dbReference>
<dbReference type="Gene3D" id="1.10.260.40">
    <property type="entry name" value="lambda repressor-like DNA-binding domains"/>
    <property type="match status" value="1"/>
</dbReference>
<dbReference type="SUPFAM" id="SSF47413">
    <property type="entry name" value="lambda repressor-like DNA-binding domains"/>
    <property type="match status" value="1"/>
</dbReference>
<sequence>MRSRRLGAALRKYREAAKLDQQHGADHIVGSKAKISRIESGQVTARPGDVRLLLELYGVEDPEVYRQLEQLARDSNKRGWWVNYPWALNPEYADFVTLEADATYIRTWQPLYLPGLLQTDGYVKALLEGGLAASTPEDVELAIARRRERRKTIETGGARYAAIVWEPVVTAPMPSPAVHREQLLHLIDVAQRRNVTFQVLPLSEWHAAHMASHFVMFSFGAEPAPEAVAFDSTTSTVFVEELDDMVRHAEAFEELRSAAMTPKQTLSFLSDQLAKLPESENDAE</sequence>
<dbReference type="CDD" id="cd00093">
    <property type="entry name" value="HTH_XRE"/>
    <property type="match status" value="1"/>
</dbReference>
<protein>
    <submittedName>
        <fullName evidence="2">Helix-turn-helix transcriptional regulator</fullName>
    </submittedName>
</protein>
<dbReference type="SMART" id="SM00530">
    <property type="entry name" value="HTH_XRE"/>
    <property type="match status" value="1"/>
</dbReference>
<accession>A0ABU2T5S3</accession>
<dbReference type="InterPro" id="IPR001387">
    <property type="entry name" value="Cro/C1-type_HTH"/>
</dbReference>
<dbReference type="Pfam" id="PF13560">
    <property type="entry name" value="HTH_31"/>
    <property type="match status" value="1"/>
</dbReference>
<evidence type="ECO:0000259" key="1">
    <source>
        <dbReference type="PROSITE" id="PS50943"/>
    </source>
</evidence>
<keyword evidence="3" id="KW-1185">Reference proteome</keyword>
<comment type="caution">
    <text evidence="2">The sequence shown here is derived from an EMBL/GenBank/DDBJ whole genome shotgun (WGS) entry which is preliminary data.</text>
</comment>
<feature type="domain" description="HTH cro/C1-type" evidence="1">
    <location>
        <begin position="10"/>
        <end position="64"/>
    </location>
</feature>
<proteinExistence type="predicted"/>
<dbReference type="PROSITE" id="PS50943">
    <property type="entry name" value="HTH_CROC1"/>
    <property type="match status" value="1"/>
</dbReference>
<dbReference type="RefSeq" id="WP_311623438.1">
    <property type="nucleotide sequence ID" value="NZ_JAVRFE010000011.1"/>
</dbReference>
<evidence type="ECO:0000313" key="3">
    <source>
        <dbReference type="Proteomes" id="UP001180551"/>
    </source>
</evidence>
<gene>
    <name evidence="2" type="ORF">RM550_10485</name>
</gene>
<name>A0ABU2T5S3_9ACTN</name>
<dbReference type="Proteomes" id="UP001180551">
    <property type="component" value="Unassembled WGS sequence"/>
</dbReference>
<dbReference type="InterPro" id="IPR010982">
    <property type="entry name" value="Lambda_DNA-bd_dom_sf"/>
</dbReference>
<reference evidence="2" key="1">
    <citation type="submission" date="2024-05" db="EMBL/GenBank/DDBJ databases">
        <title>30 novel species of actinomycetes from the DSMZ collection.</title>
        <authorList>
            <person name="Nouioui I."/>
        </authorList>
    </citation>
    <scope>NUCLEOTIDE SEQUENCE</scope>
    <source>
        <strain evidence="2">DSM 41527</strain>
    </source>
</reference>
<organism evidence="2 3">
    <name type="scientific">Streptomyces mooreae</name>
    <dbReference type="NCBI Taxonomy" id="3075523"/>
    <lineage>
        <taxon>Bacteria</taxon>
        <taxon>Bacillati</taxon>
        <taxon>Actinomycetota</taxon>
        <taxon>Actinomycetes</taxon>
        <taxon>Kitasatosporales</taxon>
        <taxon>Streptomycetaceae</taxon>
        <taxon>Streptomyces</taxon>
    </lineage>
</organism>
<dbReference type="InterPro" id="IPR043917">
    <property type="entry name" value="DUF5753"/>
</dbReference>